<feature type="transmembrane region" description="Helical" evidence="1">
    <location>
        <begin position="112"/>
        <end position="131"/>
    </location>
</feature>
<proteinExistence type="predicted"/>
<dbReference type="EMBL" id="CADCTS010000066">
    <property type="protein sequence ID" value="CAA9290263.1"/>
    <property type="molecule type" value="Genomic_DNA"/>
</dbReference>
<name>A0A6J4JX93_9ACTN</name>
<keyword evidence="1" id="KW-1133">Transmembrane helix</keyword>
<keyword evidence="1" id="KW-0812">Transmembrane</keyword>
<keyword evidence="1" id="KW-0472">Membrane</keyword>
<evidence type="ECO:0000313" key="2">
    <source>
        <dbReference type="EMBL" id="CAA9290263.1"/>
    </source>
</evidence>
<sequence>MSGPSRLAPLRDRVVELVASTPRALPSLRHRRRRVQLDLGPTLPGWALRGLLPVLTVVAVVAAGAPAGGALSWMGLLLGLGPLVRPGSAWAVVAVGFVAFVLLTAGDGPWRPGAFVALAATHLLVQLAALLGPFGWSVRVQPGVLLVLLRRYLPVQAATQLVALVGAVVAQGRVELWWLGPLATLAVGALVVALGPRLTAGPPGARSTPGGDV</sequence>
<feature type="transmembrane region" description="Helical" evidence="1">
    <location>
        <begin position="51"/>
        <end position="76"/>
    </location>
</feature>
<evidence type="ECO:0000256" key="1">
    <source>
        <dbReference type="SAM" id="Phobius"/>
    </source>
</evidence>
<feature type="transmembrane region" description="Helical" evidence="1">
    <location>
        <begin position="88"/>
        <end position="106"/>
    </location>
</feature>
<feature type="transmembrane region" description="Helical" evidence="1">
    <location>
        <begin position="176"/>
        <end position="196"/>
    </location>
</feature>
<accession>A0A6J4JX93</accession>
<feature type="transmembrane region" description="Helical" evidence="1">
    <location>
        <begin position="152"/>
        <end position="170"/>
    </location>
</feature>
<organism evidence="2">
    <name type="scientific">uncultured Friedmanniella sp</name>
    <dbReference type="NCBI Taxonomy" id="335381"/>
    <lineage>
        <taxon>Bacteria</taxon>
        <taxon>Bacillati</taxon>
        <taxon>Actinomycetota</taxon>
        <taxon>Actinomycetes</taxon>
        <taxon>Propionibacteriales</taxon>
        <taxon>Nocardioidaceae</taxon>
        <taxon>Friedmanniella</taxon>
        <taxon>environmental samples</taxon>
    </lineage>
</organism>
<protein>
    <submittedName>
        <fullName evidence="2">Uncharacterized protein</fullName>
    </submittedName>
</protein>
<gene>
    <name evidence="2" type="ORF">AVDCRST_MAG48-458</name>
</gene>
<dbReference type="AlphaFoldDB" id="A0A6J4JX93"/>
<reference evidence="2" key="1">
    <citation type="submission" date="2020-02" db="EMBL/GenBank/DDBJ databases">
        <authorList>
            <person name="Meier V. D."/>
        </authorList>
    </citation>
    <scope>NUCLEOTIDE SEQUENCE</scope>
    <source>
        <strain evidence="2">AVDCRST_MAG48</strain>
    </source>
</reference>